<dbReference type="RefSeq" id="WP_191156684.1">
    <property type="nucleotide sequence ID" value="NZ_JACWUN010000013.1"/>
</dbReference>
<dbReference type="AlphaFoldDB" id="A0A8J6UQ00"/>
<dbReference type="Proteomes" id="UP000632828">
    <property type="component" value="Unassembled WGS sequence"/>
</dbReference>
<gene>
    <name evidence="1" type="ORF">ICT70_11310</name>
</gene>
<keyword evidence="2" id="KW-1185">Reference proteome</keyword>
<evidence type="ECO:0000313" key="2">
    <source>
        <dbReference type="Proteomes" id="UP000632828"/>
    </source>
</evidence>
<proteinExistence type="predicted"/>
<sequence>MPLSREFKETVMERAKQDKAFREELIIEATNALLEGDIDTGKSLIKDYLNATGSFPVVADQLHKDEKSIRRMLGSGGNPTLQNFVGILKVCSTSEQMQLKICPH</sequence>
<dbReference type="EMBL" id="JACWUN010000013">
    <property type="protein sequence ID" value="MBD1401264.1"/>
    <property type="molecule type" value="Genomic_DNA"/>
</dbReference>
<comment type="caution">
    <text evidence="1">The sequence shown here is derived from an EMBL/GenBank/DDBJ whole genome shotgun (WGS) entry which is preliminary data.</text>
</comment>
<name>A0A8J6UQ00_9BACT</name>
<evidence type="ECO:0000313" key="1">
    <source>
        <dbReference type="EMBL" id="MBD1401264.1"/>
    </source>
</evidence>
<protein>
    <submittedName>
        <fullName evidence="1">Transcriptional regulator</fullName>
    </submittedName>
</protein>
<accession>A0A8J6UQ00</accession>
<reference evidence="1" key="1">
    <citation type="submission" date="2020-09" db="EMBL/GenBank/DDBJ databases">
        <title>Pelobacter alkaliphilus sp. nov., a novel anaerobic arsenate-reducing bacterium from terrestrial mud volcano.</title>
        <authorList>
            <person name="Khomyakova M.A."/>
            <person name="Merkel A.Y."/>
            <person name="Slobodkin A.I."/>
        </authorList>
    </citation>
    <scope>NUCLEOTIDE SEQUENCE</scope>
    <source>
        <strain evidence="1">M08fum</strain>
    </source>
</reference>
<organism evidence="1 2">
    <name type="scientific">Pelovirga terrestris</name>
    <dbReference type="NCBI Taxonomy" id="2771352"/>
    <lineage>
        <taxon>Bacteria</taxon>
        <taxon>Pseudomonadati</taxon>
        <taxon>Thermodesulfobacteriota</taxon>
        <taxon>Desulfuromonadia</taxon>
        <taxon>Geobacterales</taxon>
        <taxon>Geobacteraceae</taxon>
        <taxon>Pelovirga</taxon>
    </lineage>
</organism>